<sequence length="402" mass="46433">MLVVNNTLSTNRSDISLASGTPFVILNTIYPPILIVSGLIFNILVVCVMRTRFFQRQNISVYMTALALNDATSLCISMTSHWLYVSFDDVYNRDKLTDICKFLQFYGWGNCDFSILVSTTMSVNRAIAVSLPLKTRWKYSSRRPKFVILFLLFIVFVKNIHFVFSSKIVKYDYMRDKLCDVFPETEIYKVFWESVWPWLHVSFLVLCFIIIAVSNGVLIRQLYASSHLEIRRHQYSSHRRESLVTESADSRSPLKHRNSCLCSESSTSSGEQRRTSILPNSVLGLHGSHSGDWRQWQTITPMLIGESVLILLLTFPFSIQLAISSADAGHSQMLFSITFYMLYTNKCATFFVYLITGSRFRLGLRKLFFRCVHGRRAVRRKQFKETLHWINILSEGIVQGRH</sequence>
<dbReference type="GeneID" id="111106802"/>
<evidence type="ECO:0000256" key="3">
    <source>
        <dbReference type="ARBA" id="ARBA00022989"/>
    </source>
</evidence>
<evidence type="ECO:0000256" key="4">
    <source>
        <dbReference type="ARBA" id="ARBA00023040"/>
    </source>
</evidence>
<keyword evidence="2 9" id="KW-0812">Transmembrane</keyword>
<gene>
    <name evidence="12 13" type="primary">LOC111106802</name>
</gene>
<dbReference type="GO" id="GO:0004930">
    <property type="term" value="F:G protein-coupled receptor activity"/>
    <property type="evidence" value="ECO:0007669"/>
    <property type="project" value="UniProtKB-KW"/>
</dbReference>
<reference evidence="12 13" key="1">
    <citation type="submission" date="2025-04" db="UniProtKB">
        <authorList>
            <consortium name="RefSeq"/>
        </authorList>
    </citation>
    <scope>IDENTIFICATION</scope>
    <source>
        <tissue evidence="12 13">Whole sample</tissue>
    </source>
</reference>
<evidence type="ECO:0000256" key="8">
    <source>
        <dbReference type="SAM" id="MobiDB-lite"/>
    </source>
</evidence>
<dbReference type="InterPro" id="IPR000276">
    <property type="entry name" value="GPCR_Rhodpsn"/>
</dbReference>
<evidence type="ECO:0000256" key="7">
    <source>
        <dbReference type="ARBA" id="ARBA00023224"/>
    </source>
</evidence>
<keyword evidence="6" id="KW-0675">Receptor</keyword>
<feature type="transmembrane region" description="Helical" evidence="9">
    <location>
        <begin position="303"/>
        <end position="323"/>
    </location>
</feature>
<evidence type="ECO:0000313" key="13">
    <source>
        <dbReference type="RefSeq" id="XP_022297333.1"/>
    </source>
</evidence>
<dbReference type="PROSITE" id="PS50262">
    <property type="entry name" value="G_PROTEIN_RECEP_F1_2"/>
    <property type="match status" value="1"/>
</dbReference>
<comment type="subcellular location">
    <subcellularLocation>
        <location evidence="1">Membrane</location>
        <topology evidence="1">Multi-pass membrane protein</topology>
    </subcellularLocation>
</comment>
<keyword evidence="5 9" id="KW-0472">Membrane</keyword>
<feature type="transmembrane region" description="Helical" evidence="9">
    <location>
        <begin position="335"/>
        <end position="356"/>
    </location>
</feature>
<dbReference type="OrthoDB" id="9990906at2759"/>
<evidence type="ECO:0000256" key="9">
    <source>
        <dbReference type="SAM" id="Phobius"/>
    </source>
</evidence>
<dbReference type="GO" id="GO:0005886">
    <property type="term" value="C:plasma membrane"/>
    <property type="evidence" value="ECO:0007669"/>
    <property type="project" value="TreeGrafter"/>
</dbReference>
<dbReference type="Proteomes" id="UP000694844">
    <property type="component" value="Chromosome 8"/>
</dbReference>
<feature type="domain" description="G-protein coupled receptors family 1 profile" evidence="10">
    <location>
        <begin position="41"/>
        <end position="353"/>
    </location>
</feature>
<protein>
    <submittedName>
        <fullName evidence="12 13">Uncharacterized protein LOC111106802</fullName>
    </submittedName>
</protein>
<dbReference type="PANTHER" id="PTHR24243:SF230">
    <property type="entry name" value="G-PROTEIN COUPLED RECEPTORS FAMILY 1 PROFILE DOMAIN-CONTAINING PROTEIN"/>
    <property type="match status" value="1"/>
</dbReference>
<dbReference type="Gene3D" id="1.20.1070.10">
    <property type="entry name" value="Rhodopsin 7-helix transmembrane proteins"/>
    <property type="match status" value="1"/>
</dbReference>
<evidence type="ECO:0000259" key="10">
    <source>
        <dbReference type="PROSITE" id="PS50262"/>
    </source>
</evidence>
<dbReference type="InterPro" id="IPR017452">
    <property type="entry name" value="GPCR_Rhodpsn_7TM"/>
</dbReference>
<evidence type="ECO:0000313" key="11">
    <source>
        <dbReference type="Proteomes" id="UP000694844"/>
    </source>
</evidence>
<evidence type="ECO:0000256" key="6">
    <source>
        <dbReference type="ARBA" id="ARBA00023170"/>
    </source>
</evidence>
<keyword evidence="3 9" id="KW-1133">Transmembrane helix</keyword>
<feature type="region of interest" description="Disordered" evidence="8">
    <location>
        <begin position="241"/>
        <end position="274"/>
    </location>
</feature>
<feature type="transmembrane region" description="Helical" evidence="9">
    <location>
        <begin position="146"/>
        <end position="164"/>
    </location>
</feature>
<dbReference type="SUPFAM" id="SSF81321">
    <property type="entry name" value="Family A G protein-coupled receptor-like"/>
    <property type="match status" value="1"/>
</dbReference>
<evidence type="ECO:0000313" key="12">
    <source>
        <dbReference type="RefSeq" id="XP_022297332.1"/>
    </source>
</evidence>
<evidence type="ECO:0000256" key="1">
    <source>
        <dbReference type="ARBA" id="ARBA00004141"/>
    </source>
</evidence>
<proteinExistence type="predicted"/>
<feature type="compositionally biased region" description="Low complexity" evidence="8">
    <location>
        <begin position="259"/>
        <end position="270"/>
    </location>
</feature>
<keyword evidence="7" id="KW-0807">Transducer</keyword>
<dbReference type="AlphaFoldDB" id="A0A8B8B1P7"/>
<organism evidence="11 12">
    <name type="scientific">Crassostrea virginica</name>
    <name type="common">Eastern oyster</name>
    <dbReference type="NCBI Taxonomy" id="6565"/>
    <lineage>
        <taxon>Eukaryota</taxon>
        <taxon>Metazoa</taxon>
        <taxon>Spiralia</taxon>
        <taxon>Lophotrochozoa</taxon>
        <taxon>Mollusca</taxon>
        <taxon>Bivalvia</taxon>
        <taxon>Autobranchia</taxon>
        <taxon>Pteriomorphia</taxon>
        <taxon>Ostreida</taxon>
        <taxon>Ostreoidea</taxon>
        <taxon>Ostreidae</taxon>
        <taxon>Crassostrea</taxon>
    </lineage>
</organism>
<dbReference type="KEGG" id="cvn:111106802"/>
<accession>A0A8B8B1P7</accession>
<dbReference type="PANTHER" id="PTHR24243">
    <property type="entry name" value="G-PROTEIN COUPLED RECEPTOR"/>
    <property type="match status" value="1"/>
</dbReference>
<dbReference type="RefSeq" id="XP_022297333.1">
    <property type="nucleotide sequence ID" value="XM_022441625.1"/>
</dbReference>
<feature type="transmembrane region" description="Helical" evidence="9">
    <location>
        <begin position="198"/>
        <end position="223"/>
    </location>
</feature>
<name>A0A8B8B1P7_CRAVI</name>
<keyword evidence="4" id="KW-0297">G-protein coupled receptor</keyword>
<keyword evidence="11" id="KW-1185">Reference proteome</keyword>
<feature type="transmembrane region" description="Helical" evidence="9">
    <location>
        <begin position="29"/>
        <end position="49"/>
    </location>
</feature>
<dbReference type="RefSeq" id="XP_022297332.1">
    <property type="nucleotide sequence ID" value="XM_022441624.1"/>
</dbReference>
<dbReference type="Pfam" id="PF00001">
    <property type="entry name" value="7tm_1"/>
    <property type="match status" value="1"/>
</dbReference>
<evidence type="ECO:0000256" key="5">
    <source>
        <dbReference type="ARBA" id="ARBA00023136"/>
    </source>
</evidence>
<dbReference type="PRINTS" id="PR00237">
    <property type="entry name" value="GPCRRHODOPSN"/>
</dbReference>
<evidence type="ECO:0000256" key="2">
    <source>
        <dbReference type="ARBA" id="ARBA00022692"/>
    </source>
</evidence>